<name>A8NFK0_COPC7</name>
<dbReference type="eggNOG" id="ENOG502RABI">
    <property type="taxonomic scope" value="Eukaryota"/>
</dbReference>
<sequence length="221" mass="24322">MTTLCQSFFGGTSETDPPLFKGSWNHYPDEASFQRVLDSLNILKRLFLKLSSRGTDAYQHFSLSMQSGAFLQLILTLTAITSRFCCLAQELVNITDDLLLHTNRLRIAIFVTKVLPSSLVIPEEKVNAMVTMVDIQEEHDPSKGSEGSDVSSQPGAPVMHPVVTVALPLPEASEQPPNREAVPGLQGPKPTRSSKTDVAKPGRTKPKKKSKRDEIDDIFGF</sequence>
<gene>
    <name evidence="2" type="ORF">CC1G_04283</name>
</gene>
<dbReference type="KEGG" id="cci:CC1G_04283"/>
<protein>
    <recommendedName>
        <fullName evidence="4">Nucleolus and neural progenitor protein-like N-terminal domain-containing protein</fullName>
    </recommendedName>
</protein>
<proteinExistence type="predicted"/>
<dbReference type="RefSeq" id="XP_001833304.2">
    <property type="nucleotide sequence ID" value="XM_001833252.2"/>
</dbReference>
<dbReference type="OMA" id="ERCANAF"/>
<dbReference type="HOGENOM" id="CLU_1250608_0_0_1"/>
<feature type="region of interest" description="Disordered" evidence="1">
    <location>
        <begin position="137"/>
        <end position="221"/>
    </location>
</feature>
<dbReference type="VEuPathDB" id="FungiDB:CC1G_04283"/>
<accession>A8NFK0</accession>
<evidence type="ECO:0000313" key="3">
    <source>
        <dbReference type="Proteomes" id="UP000001861"/>
    </source>
</evidence>
<reference evidence="2 3" key="1">
    <citation type="journal article" date="2010" name="Proc. Natl. Acad. Sci. U.S.A.">
        <title>Insights into evolution of multicellular fungi from the assembled chromosomes of the mushroom Coprinopsis cinerea (Coprinus cinereus).</title>
        <authorList>
            <person name="Stajich J.E."/>
            <person name="Wilke S.K."/>
            <person name="Ahren D."/>
            <person name="Au C.H."/>
            <person name="Birren B.W."/>
            <person name="Borodovsky M."/>
            <person name="Burns C."/>
            <person name="Canback B."/>
            <person name="Casselton L.A."/>
            <person name="Cheng C.K."/>
            <person name="Deng J."/>
            <person name="Dietrich F.S."/>
            <person name="Fargo D.C."/>
            <person name="Farman M.L."/>
            <person name="Gathman A.C."/>
            <person name="Goldberg J."/>
            <person name="Guigo R."/>
            <person name="Hoegger P.J."/>
            <person name="Hooker J.B."/>
            <person name="Huggins A."/>
            <person name="James T.Y."/>
            <person name="Kamada T."/>
            <person name="Kilaru S."/>
            <person name="Kodira C."/>
            <person name="Kues U."/>
            <person name="Kupfer D."/>
            <person name="Kwan H.S."/>
            <person name="Lomsadze A."/>
            <person name="Li W."/>
            <person name="Lilly W.W."/>
            <person name="Ma L.J."/>
            <person name="Mackey A.J."/>
            <person name="Manning G."/>
            <person name="Martin F."/>
            <person name="Muraguchi H."/>
            <person name="Natvig D.O."/>
            <person name="Palmerini H."/>
            <person name="Ramesh M.A."/>
            <person name="Rehmeyer C.J."/>
            <person name="Roe B.A."/>
            <person name="Shenoy N."/>
            <person name="Stanke M."/>
            <person name="Ter-Hovhannisyan V."/>
            <person name="Tunlid A."/>
            <person name="Velagapudi R."/>
            <person name="Vision T.J."/>
            <person name="Zeng Q."/>
            <person name="Zolan M.E."/>
            <person name="Pukkila P.J."/>
        </authorList>
    </citation>
    <scope>NUCLEOTIDE SEQUENCE [LARGE SCALE GENOMIC DNA]</scope>
    <source>
        <strain evidence="3">Okayama-7 / 130 / ATCC MYA-4618 / FGSC 9003</strain>
    </source>
</reference>
<dbReference type="Proteomes" id="UP000001861">
    <property type="component" value="Unassembled WGS sequence"/>
</dbReference>
<dbReference type="EMBL" id="AACS02000002">
    <property type="protein sequence ID" value="EAU88577.2"/>
    <property type="molecule type" value="Genomic_DNA"/>
</dbReference>
<keyword evidence="3" id="KW-1185">Reference proteome</keyword>
<dbReference type="STRING" id="240176.A8NFK0"/>
<evidence type="ECO:0000313" key="2">
    <source>
        <dbReference type="EMBL" id="EAU88577.2"/>
    </source>
</evidence>
<organism evidence="2 3">
    <name type="scientific">Coprinopsis cinerea (strain Okayama-7 / 130 / ATCC MYA-4618 / FGSC 9003)</name>
    <name type="common">Inky cap fungus</name>
    <name type="synonym">Hormographiella aspergillata</name>
    <dbReference type="NCBI Taxonomy" id="240176"/>
    <lineage>
        <taxon>Eukaryota</taxon>
        <taxon>Fungi</taxon>
        <taxon>Dikarya</taxon>
        <taxon>Basidiomycota</taxon>
        <taxon>Agaricomycotina</taxon>
        <taxon>Agaricomycetes</taxon>
        <taxon>Agaricomycetidae</taxon>
        <taxon>Agaricales</taxon>
        <taxon>Agaricineae</taxon>
        <taxon>Psathyrellaceae</taxon>
        <taxon>Coprinopsis</taxon>
    </lineage>
</organism>
<evidence type="ECO:0000256" key="1">
    <source>
        <dbReference type="SAM" id="MobiDB-lite"/>
    </source>
</evidence>
<dbReference type="AlphaFoldDB" id="A8NFK0"/>
<comment type="caution">
    <text evidence="2">The sequence shown here is derived from an EMBL/GenBank/DDBJ whole genome shotgun (WGS) entry which is preliminary data.</text>
</comment>
<dbReference type="InParanoid" id="A8NFK0"/>
<dbReference type="GeneID" id="6009800"/>
<evidence type="ECO:0008006" key="4">
    <source>
        <dbReference type="Google" id="ProtNLM"/>
    </source>
</evidence>
<dbReference type="OrthoDB" id="114080at2759"/>